<proteinExistence type="predicted"/>
<dbReference type="GO" id="GO:0003677">
    <property type="term" value="F:DNA binding"/>
    <property type="evidence" value="ECO:0007669"/>
    <property type="project" value="UniProtKB-KW"/>
</dbReference>
<keyword evidence="1" id="KW-0238">DNA-binding</keyword>
<protein>
    <submittedName>
        <fullName evidence="1">DNA-binding protein</fullName>
    </submittedName>
</protein>
<name>A0A5U3EGZ2_SALET</name>
<evidence type="ECO:0000313" key="1">
    <source>
        <dbReference type="EMBL" id="EBP3999589.1"/>
    </source>
</evidence>
<sequence length="95" mass="10992">MPKVLNEPIDAPAPGFLPLEYPYRDKDGNPVLEESLSDYAKRTGKTLCAIQWHADHGNIPISQKRKNAHRRVNLYAMFLKTIREAQRYAEDEYGY</sequence>
<gene>
    <name evidence="1" type="ORF">S301_13145</name>
</gene>
<dbReference type="AlphaFoldDB" id="A0A5U3EGZ2"/>
<accession>A0A5U3EGZ2</accession>
<dbReference type="EMBL" id="AAGLPX010000022">
    <property type="protein sequence ID" value="EBP3999589.1"/>
    <property type="molecule type" value="Genomic_DNA"/>
</dbReference>
<reference evidence="1" key="1">
    <citation type="submission" date="2018-07" db="EMBL/GenBank/DDBJ databases">
        <authorList>
            <consortium name="GenomeTrakr network: Whole genome sequencing for foodborne pathogen traceback"/>
        </authorList>
    </citation>
    <scope>NUCLEOTIDE SEQUENCE [LARGE SCALE GENOMIC DNA]</scope>
    <source>
        <strain evidence="1">CFSAN002851</strain>
    </source>
</reference>
<comment type="caution">
    <text evidence="1">The sequence shown here is derived from an EMBL/GenBank/DDBJ whole genome shotgun (WGS) entry which is preliminary data.</text>
</comment>
<dbReference type="Proteomes" id="UP000839575">
    <property type="component" value="Unassembled WGS sequence"/>
</dbReference>
<organism evidence="1">
    <name type="scientific">Salmonella enterica I</name>
    <dbReference type="NCBI Taxonomy" id="59201"/>
    <lineage>
        <taxon>Bacteria</taxon>
        <taxon>Pseudomonadati</taxon>
        <taxon>Pseudomonadota</taxon>
        <taxon>Gammaproteobacteria</taxon>
        <taxon>Enterobacterales</taxon>
        <taxon>Enterobacteriaceae</taxon>
        <taxon>Salmonella</taxon>
    </lineage>
</organism>